<evidence type="ECO:0000256" key="1">
    <source>
        <dbReference type="ARBA" id="ARBA00005010"/>
    </source>
</evidence>
<dbReference type="InterPro" id="IPR006366">
    <property type="entry name" value="CobA/CysG_C"/>
</dbReference>
<evidence type="ECO:0000256" key="2">
    <source>
        <dbReference type="ARBA" id="ARBA00005879"/>
    </source>
</evidence>
<dbReference type="GO" id="GO:0009236">
    <property type="term" value="P:cobalamin biosynthetic process"/>
    <property type="evidence" value="ECO:0007669"/>
    <property type="project" value="UniProtKB-KW"/>
</dbReference>
<evidence type="ECO:0000256" key="14">
    <source>
        <dbReference type="PIRSR" id="PIRSR036426-1"/>
    </source>
</evidence>
<dbReference type="InterPro" id="IPR012409">
    <property type="entry name" value="Sirohaem_synth"/>
</dbReference>
<keyword evidence="5 15" id="KW-0808">Transferase</keyword>
<proteinExistence type="inferred from homology"/>
<dbReference type="GO" id="GO:0019354">
    <property type="term" value="P:siroheme biosynthetic process"/>
    <property type="evidence" value="ECO:0007669"/>
    <property type="project" value="InterPro"/>
</dbReference>
<protein>
    <submittedName>
        <fullName evidence="18">Siroheme synthase CysG</fullName>
        <ecNumber evidence="18">1.3.1.76</ecNumber>
        <ecNumber evidence="18">2.1.1.107</ecNumber>
        <ecNumber evidence="18">4.99.1.4</ecNumber>
    </submittedName>
</protein>
<dbReference type="NCBIfam" id="NF007922">
    <property type="entry name" value="PRK10637.1"/>
    <property type="match status" value="1"/>
</dbReference>
<keyword evidence="8" id="KW-0520">NAD</keyword>
<dbReference type="InterPro" id="IPR019478">
    <property type="entry name" value="Sirohaem_synthase_dimer_dom"/>
</dbReference>
<dbReference type="RefSeq" id="WP_044049767.1">
    <property type="nucleotide sequence ID" value="NZ_CP003984.1"/>
</dbReference>
<dbReference type="EC" id="4.99.1.4" evidence="18"/>
<dbReference type="AlphaFoldDB" id="A0AAN0VIG6"/>
<evidence type="ECO:0000259" key="16">
    <source>
        <dbReference type="Pfam" id="PF00590"/>
    </source>
</evidence>
<keyword evidence="4 15" id="KW-0489">Methyltransferase</keyword>
<reference evidence="18 19" key="1">
    <citation type="journal article" date="2014" name="ISME J.">
        <title>Adaptation of an abundant Roseobacter RCA organism to pelagic systems revealed by genomic and transcriptomic analyses.</title>
        <authorList>
            <person name="Voget S."/>
            <person name="Wemheuer B."/>
            <person name="Brinkhoff T."/>
            <person name="Vollmers J."/>
            <person name="Dietrich S."/>
            <person name="Giebel H.A."/>
            <person name="Beardsley C."/>
            <person name="Sardemann C."/>
            <person name="Bakenhus I."/>
            <person name="Billerbeck S."/>
            <person name="Daniel R."/>
            <person name="Simon M."/>
        </authorList>
    </citation>
    <scope>NUCLEOTIDE SEQUENCE [LARGE SCALE GENOMIC DNA]</scope>
    <source>
        <strain evidence="18 19">RCA23</strain>
    </source>
</reference>
<evidence type="ECO:0000256" key="9">
    <source>
        <dbReference type="ARBA" id="ARBA00023239"/>
    </source>
</evidence>
<evidence type="ECO:0000256" key="13">
    <source>
        <dbReference type="ARBA" id="ARBA00047561"/>
    </source>
</evidence>
<evidence type="ECO:0000256" key="15">
    <source>
        <dbReference type="RuleBase" id="RU003960"/>
    </source>
</evidence>
<organism evidence="18 19">
    <name type="scientific">Planktomarina temperata RCA23</name>
    <dbReference type="NCBI Taxonomy" id="666509"/>
    <lineage>
        <taxon>Bacteria</taxon>
        <taxon>Pseudomonadati</taxon>
        <taxon>Pseudomonadota</taxon>
        <taxon>Alphaproteobacteria</taxon>
        <taxon>Rhodobacterales</taxon>
        <taxon>Paracoccaceae</taxon>
        <taxon>Planktomarina</taxon>
    </lineage>
</organism>
<keyword evidence="3" id="KW-0169">Cobalamin biosynthesis</keyword>
<dbReference type="EC" id="1.3.1.76" evidence="18"/>
<dbReference type="GO" id="GO:0051287">
    <property type="term" value="F:NAD binding"/>
    <property type="evidence" value="ECO:0007669"/>
    <property type="project" value="InterPro"/>
</dbReference>
<dbReference type="NCBIfam" id="TIGR01469">
    <property type="entry name" value="cobA_cysG_Cterm"/>
    <property type="match status" value="1"/>
</dbReference>
<dbReference type="Gene3D" id="3.30.950.10">
    <property type="entry name" value="Methyltransferase, Cobalt-precorrin-4 Transmethylase, Domain 2"/>
    <property type="match status" value="1"/>
</dbReference>
<dbReference type="InterPro" id="IPR035996">
    <property type="entry name" value="4pyrrol_Methylase_sf"/>
</dbReference>
<keyword evidence="7 18" id="KW-0560">Oxidoreductase</keyword>
<dbReference type="Pfam" id="PF00590">
    <property type="entry name" value="TP_methylase"/>
    <property type="match status" value="1"/>
</dbReference>
<comment type="pathway">
    <text evidence="1">Porphyrin-containing compound metabolism; siroheme biosynthesis; sirohydrochlorin from precorrin-2: step 1/1.</text>
</comment>
<accession>A0AAN0VIG6</accession>
<dbReference type="InterPro" id="IPR036291">
    <property type="entry name" value="NAD(P)-bd_dom_sf"/>
</dbReference>
<dbReference type="GO" id="GO:0051266">
    <property type="term" value="F:sirohydrochlorin ferrochelatase activity"/>
    <property type="evidence" value="ECO:0007669"/>
    <property type="project" value="UniProtKB-EC"/>
</dbReference>
<dbReference type="Gene3D" id="3.40.1010.10">
    <property type="entry name" value="Cobalt-precorrin-4 Transmethylase, Domain 1"/>
    <property type="match status" value="1"/>
</dbReference>
<dbReference type="GO" id="GO:0004851">
    <property type="term" value="F:uroporphyrin-III C-methyltransferase activity"/>
    <property type="evidence" value="ECO:0007669"/>
    <property type="project" value="UniProtKB-EC"/>
</dbReference>
<comment type="pathway">
    <text evidence="12">Porphyrin-containing compound metabolism; siroheme biosynthesis; precorrin-2 from uroporphyrinogen III: step 1/1.</text>
</comment>
<evidence type="ECO:0000256" key="12">
    <source>
        <dbReference type="ARBA" id="ARBA00025705"/>
    </source>
</evidence>
<keyword evidence="9 18" id="KW-0456">Lyase</keyword>
<evidence type="ECO:0000256" key="8">
    <source>
        <dbReference type="ARBA" id="ARBA00023027"/>
    </source>
</evidence>
<dbReference type="PANTHER" id="PTHR45790">
    <property type="entry name" value="SIROHEME SYNTHASE-RELATED"/>
    <property type="match status" value="1"/>
</dbReference>
<dbReference type="InterPro" id="IPR014777">
    <property type="entry name" value="4pyrrole_Mease_sub1"/>
</dbReference>
<sequence length="464" mass="50152">MKYFPVFLDVAQRPVALVGGGAAAVAKLRLLLKTEADITVYDPAPAAQIRAWAQADLLKISKAPLTLDQARQAQLIYAASEDDSCDARTQKIAQSAGTWFNWVDNLEQSQFITPAIIDRDPVTVAIGTEGTAPVVARAIKRDIEERLPQNLGALASIGQTFRSLAEALPFGRIRRDFWSRFYFSKGPAAYDAEGVAGAKRVLHELLAEFKSASPKPGHVDFVGAGPGDPALLTHKARVLLHEADVILHDRLVDRRILELARREATVIEVGKTGFGPAMAQDDIHHLIVEHVARGAQVLRLKSGDPTVFGRLDEELEAIAAQDISYSIVPGITAASAAAAALGRSLTRRGRNSQLRVITGHDMAGYAEHDWRDLAKPDAVAAIYMGKTAARFIQGRLLMHGADPLTPVSIIENCSRPDQVIRSAPLNALTEALHNLAGPVVLLYGISPRTAVSHVFQPQEADLCL</sequence>
<gene>
    <name evidence="18" type="primary">cysG</name>
    <name evidence="18" type="ORF">RCA23_c14410</name>
</gene>
<dbReference type="PIRSF" id="PIRSF036426">
    <property type="entry name" value="Sirohaem_synth"/>
    <property type="match status" value="1"/>
</dbReference>
<evidence type="ECO:0000256" key="10">
    <source>
        <dbReference type="ARBA" id="ARBA00023244"/>
    </source>
</evidence>
<dbReference type="SUPFAM" id="SSF53790">
    <property type="entry name" value="Tetrapyrrole methylase"/>
    <property type="match status" value="1"/>
</dbReference>
<evidence type="ECO:0000313" key="18">
    <source>
        <dbReference type="EMBL" id="AII86982.1"/>
    </source>
</evidence>
<dbReference type="GO" id="GO:0032259">
    <property type="term" value="P:methylation"/>
    <property type="evidence" value="ECO:0007669"/>
    <property type="project" value="UniProtKB-KW"/>
</dbReference>
<dbReference type="Pfam" id="PF13241">
    <property type="entry name" value="NAD_binding_7"/>
    <property type="match status" value="1"/>
</dbReference>
<evidence type="ECO:0000259" key="17">
    <source>
        <dbReference type="Pfam" id="PF10414"/>
    </source>
</evidence>
<dbReference type="FunFam" id="3.40.1010.10:FF:000001">
    <property type="entry name" value="Siroheme synthase"/>
    <property type="match status" value="1"/>
</dbReference>
<keyword evidence="10" id="KW-0627">Porphyrin biosynthesis</keyword>
<dbReference type="InterPro" id="IPR000878">
    <property type="entry name" value="4pyrrol_Mease"/>
</dbReference>
<keyword evidence="6" id="KW-0949">S-adenosyl-L-methionine</keyword>
<name>A0AAN0VIG6_9RHOB</name>
<dbReference type="InterPro" id="IPR014776">
    <property type="entry name" value="4pyrrole_Mease_sub2"/>
</dbReference>
<keyword evidence="11" id="KW-0511">Multifunctional enzyme</keyword>
<feature type="domain" description="Sirohaem synthase dimerisation" evidence="17">
    <location>
        <begin position="150"/>
        <end position="206"/>
    </location>
</feature>
<dbReference type="NCBIfam" id="TIGR01470">
    <property type="entry name" value="cysG_Nterm"/>
    <property type="match status" value="1"/>
</dbReference>
<dbReference type="PROSITE" id="PS00840">
    <property type="entry name" value="SUMT_2"/>
    <property type="match status" value="1"/>
</dbReference>
<evidence type="ECO:0000256" key="11">
    <source>
        <dbReference type="ARBA" id="ARBA00023268"/>
    </source>
</evidence>
<evidence type="ECO:0000256" key="4">
    <source>
        <dbReference type="ARBA" id="ARBA00022603"/>
    </source>
</evidence>
<dbReference type="EC" id="2.1.1.107" evidence="18"/>
<dbReference type="Gene3D" id="3.40.50.720">
    <property type="entry name" value="NAD(P)-binding Rossmann-like Domain"/>
    <property type="match status" value="1"/>
</dbReference>
<comment type="similarity">
    <text evidence="2 15">Belongs to the precorrin methyltransferase family.</text>
</comment>
<dbReference type="InterPro" id="IPR003043">
    <property type="entry name" value="Uropor_MeTrfase_CS"/>
</dbReference>
<feature type="domain" description="Tetrapyrrole methylase" evidence="16">
    <location>
        <begin position="221"/>
        <end position="428"/>
    </location>
</feature>
<dbReference type="InterPro" id="IPR050161">
    <property type="entry name" value="Siro_Cobalamin_biosynth"/>
</dbReference>
<dbReference type="CDD" id="cd11642">
    <property type="entry name" value="SUMT"/>
    <property type="match status" value="1"/>
</dbReference>
<keyword evidence="19" id="KW-1185">Reference proteome</keyword>
<dbReference type="Proteomes" id="UP000028680">
    <property type="component" value="Chromosome"/>
</dbReference>
<evidence type="ECO:0000256" key="3">
    <source>
        <dbReference type="ARBA" id="ARBA00022573"/>
    </source>
</evidence>
<dbReference type="Gene3D" id="3.30.160.110">
    <property type="entry name" value="Siroheme synthase, domain 2"/>
    <property type="match status" value="1"/>
</dbReference>
<evidence type="ECO:0000256" key="6">
    <source>
        <dbReference type="ARBA" id="ARBA00022691"/>
    </source>
</evidence>
<feature type="active site" description="Proton donor" evidence="14">
    <location>
        <position position="271"/>
    </location>
</feature>
<dbReference type="KEGG" id="ptp:RCA23_c14410"/>
<dbReference type="NCBIfam" id="NF004790">
    <property type="entry name" value="PRK06136.1"/>
    <property type="match status" value="1"/>
</dbReference>
<dbReference type="SUPFAM" id="SSF51735">
    <property type="entry name" value="NAD(P)-binding Rossmann-fold domains"/>
    <property type="match status" value="1"/>
</dbReference>
<evidence type="ECO:0000313" key="19">
    <source>
        <dbReference type="Proteomes" id="UP000028680"/>
    </source>
</evidence>
<dbReference type="Pfam" id="PF10414">
    <property type="entry name" value="CysG_dimeriser"/>
    <property type="match status" value="1"/>
</dbReference>
<feature type="active site" description="Proton acceptor" evidence="14">
    <location>
        <position position="249"/>
    </location>
</feature>
<dbReference type="PANTHER" id="PTHR45790:SF3">
    <property type="entry name" value="S-ADENOSYL-L-METHIONINE-DEPENDENT UROPORPHYRINOGEN III METHYLTRANSFERASE, CHLOROPLASTIC"/>
    <property type="match status" value="1"/>
</dbReference>
<evidence type="ECO:0000256" key="7">
    <source>
        <dbReference type="ARBA" id="ARBA00023002"/>
    </source>
</evidence>
<dbReference type="SUPFAM" id="SSF75615">
    <property type="entry name" value="Siroheme synthase middle domains-like"/>
    <property type="match status" value="1"/>
</dbReference>
<evidence type="ECO:0000256" key="5">
    <source>
        <dbReference type="ARBA" id="ARBA00022679"/>
    </source>
</evidence>
<dbReference type="EMBL" id="CP003984">
    <property type="protein sequence ID" value="AII86982.1"/>
    <property type="molecule type" value="Genomic_DNA"/>
</dbReference>
<dbReference type="InterPro" id="IPR006367">
    <property type="entry name" value="Sirohaem_synthase_N"/>
</dbReference>
<comment type="catalytic activity">
    <reaction evidence="13">
        <text>precorrin-2 + NAD(+) = sirohydrochlorin + NADH + 2 H(+)</text>
        <dbReference type="Rhea" id="RHEA:15613"/>
        <dbReference type="ChEBI" id="CHEBI:15378"/>
        <dbReference type="ChEBI" id="CHEBI:57540"/>
        <dbReference type="ChEBI" id="CHEBI:57945"/>
        <dbReference type="ChEBI" id="CHEBI:58351"/>
        <dbReference type="ChEBI" id="CHEBI:58827"/>
        <dbReference type="EC" id="1.3.1.76"/>
    </reaction>
</comment>
<dbReference type="GO" id="GO:0043115">
    <property type="term" value="F:precorrin-2 dehydrogenase activity"/>
    <property type="evidence" value="ECO:0007669"/>
    <property type="project" value="UniProtKB-EC"/>
</dbReference>